<feature type="compositionally biased region" description="Low complexity" evidence="4">
    <location>
        <begin position="186"/>
        <end position="200"/>
    </location>
</feature>
<comment type="similarity">
    <text evidence="3">Belongs to the WD repeat PROPPIN family.</text>
</comment>
<dbReference type="Pfam" id="PF00400">
    <property type="entry name" value="WD40"/>
    <property type="match status" value="2"/>
</dbReference>
<accession>A0A5C3EPD4</accession>
<keyword evidence="1" id="KW-0853">WD repeat</keyword>
<keyword evidence="2" id="KW-0677">Repeat</keyword>
<keyword evidence="6" id="KW-1185">Reference proteome</keyword>
<organism evidence="5 6">
    <name type="scientific">Ustilago trichophora</name>
    <dbReference type="NCBI Taxonomy" id="86804"/>
    <lineage>
        <taxon>Eukaryota</taxon>
        <taxon>Fungi</taxon>
        <taxon>Dikarya</taxon>
        <taxon>Basidiomycota</taxon>
        <taxon>Ustilaginomycotina</taxon>
        <taxon>Ustilaginomycetes</taxon>
        <taxon>Ustilaginales</taxon>
        <taxon>Ustilaginaceae</taxon>
        <taxon>Ustilago</taxon>
    </lineage>
</organism>
<dbReference type="PANTHER" id="PTHR11227">
    <property type="entry name" value="WD-REPEAT PROTEIN INTERACTING WITH PHOSPHOINOSIDES WIPI -RELATED"/>
    <property type="match status" value="1"/>
</dbReference>
<protein>
    <submittedName>
        <fullName evidence="5">Related to HSV2 - Phosphatidylinositol 3,5-bisphosphate-binding protein</fullName>
    </submittedName>
</protein>
<feature type="compositionally biased region" description="Polar residues" evidence="4">
    <location>
        <begin position="327"/>
        <end position="342"/>
    </location>
</feature>
<evidence type="ECO:0000256" key="2">
    <source>
        <dbReference type="ARBA" id="ARBA00022737"/>
    </source>
</evidence>
<dbReference type="SUPFAM" id="SSF50978">
    <property type="entry name" value="WD40 repeat-like"/>
    <property type="match status" value="1"/>
</dbReference>
<evidence type="ECO:0000256" key="1">
    <source>
        <dbReference type="ARBA" id="ARBA00022574"/>
    </source>
</evidence>
<dbReference type="InterPro" id="IPR015943">
    <property type="entry name" value="WD40/YVTN_repeat-like_dom_sf"/>
</dbReference>
<feature type="region of interest" description="Disordered" evidence="4">
    <location>
        <begin position="807"/>
        <end position="851"/>
    </location>
</feature>
<evidence type="ECO:0000256" key="3">
    <source>
        <dbReference type="ARBA" id="ARBA00025740"/>
    </source>
</evidence>
<feature type="compositionally biased region" description="Basic and acidic residues" evidence="4">
    <location>
        <begin position="224"/>
        <end position="233"/>
    </location>
</feature>
<evidence type="ECO:0000313" key="5">
    <source>
        <dbReference type="EMBL" id="SPO31351.1"/>
    </source>
</evidence>
<name>A0A5C3EPD4_9BASI</name>
<dbReference type="Proteomes" id="UP000324022">
    <property type="component" value="Unassembled WGS sequence"/>
</dbReference>
<feature type="region of interest" description="Disordered" evidence="4">
    <location>
        <begin position="412"/>
        <end position="433"/>
    </location>
</feature>
<proteinExistence type="inferred from homology"/>
<dbReference type="Gene3D" id="2.130.10.10">
    <property type="entry name" value="YVTN repeat-like/Quinoprotein amine dehydrogenase"/>
    <property type="match status" value="1"/>
</dbReference>
<dbReference type="AlphaFoldDB" id="A0A5C3EPD4"/>
<dbReference type="SMART" id="SM00320">
    <property type="entry name" value="WD40"/>
    <property type="match status" value="2"/>
</dbReference>
<feature type="region of interest" description="Disordered" evidence="4">
    <location>
        <begin position="739"/>
        <end position="772"/>
    </location>
</feature>
<evidence type="ECO:0000256" key="4">
    <source>
        <dbReference type="SAM" id="MobiDB-lite"/>
    </source>
</evidence>
<feature type="region of interest" description="Disordered" evidence="4">
    <location>
        <begin position="170"/>
        <end position="243"/>
    </location>
</feature>
<dbReference type="InterPro" id="IPR001680">
    <property type="entry name" value="WD40_rpt"/>
</dbReference>
<feature type="region of interest" description="Disordered" evidence="4">
    <location>
        <begin position="297"/>
        <end position="342"/>
    </location>
</feature>
<feature type="compositionally biased region" description="Polar residues" evidence="4">
    <location>
        <begin position="739"/>
        <end position="760"/>
    </location>
</feature>
<gene>
    <name evidence="5" type="ORF">UTRI_05844_B</name>
</gene>
<dbReference type="InterPro" id="IPR048720">
    <property type="entry name" value="PROPPIN"/>
</dbReference>
<dbReference type="GO" id="GO:0005737">
    <property type="term" value="C:cytoplasm"/>
    <property type="evidence" value="ECO:0007669"/>
    <property type="project" value="UniProtKB-ARBA"/>
</dbReference>
<dbReference type="EMBL" id="OOIN01000037">
    <property type="protein sequence ID" value="SPO31351.1"/>
    <property type="molecule type" value="Genomic_DNA"/>
</dbReference>
<evidence type="ECO:0000313" key="6">
    <source>
        <dbReference type="Proteomes" id="UP000324022"/>
    </source>
</evidence>
<reference evidence="5 6" key="1">
    <citation type="submission" date="2018-03" db="EMBL/GenBank/DDBJ databases">
        <authorList>
            <person name="Guldener U."/>
        </authorList>
    </citation>
    <scope>NUCLEOTIDE SEQUENCE [LARGE SCALE GENOMIC DNA]</scope>
    <source>
        <strain evidence="5 6">NBRC100155</strain>
    </source>
</reference>
<dbReference type="OrthoDB" id="1667587at2759"/>
<sequence>MHLPRHTIESHAAGPFFQHASFCSPDLSSSHRRSPFDSAQRCDSGSAGSDQLSQPAVFSCASISGFLVAQTDPLKLIANKSWSSSQGGLSHAVPVQHTSLLFLVGGGRVPRFAPNKVVLWDEAAEYTAKLPTRASQDPDSDDDDVGSIASRRASTIFSAGSEFDAYGKTRSEDSEDFNLSKRNMRRSSSSSDSLRFSTSSLVHHEDLREDEDGASSSVDPAVFSDREGEHMGNRMDNSMGASSLGIGRMESSYLSEKSDREGVASVLLENDHHYMSSSYHSHSIMASSANLADPFDEDAAHSADSSSSSIKRNVVKGSSDPKGLSFAESSMSSDGPTSGTAQPVLSHQRLFSSQAQQKPGAGLVDSVSSMASTATDATAKAPPKILRGREVAELEFSEVVRGIYATSVQAVMPKQKQDGTKGKGRSSVDSSSTRKVEPSRICVVLVVLLSSKAIVFELSPPSTARNLQDPPASTTWRIQKRTAVQTYRNLKGLGSVAPFYEDPATRSSTQFSAIVAIPGRQKGHVQLLRIQLQSLNTTDVISVLSNATSSVGAASIIVAHESSIAAITLSPNGHLLATASSKGTLIRVWSNNISGVAGSSTDSGRTAPQPTRATMAGRTGFGARLIRELRRGTDPATILSISFAPDASLVAAASDKGTIHIFLLADTMSTAHPDFRQQGRSSPSSTSRAANLGRVAAQYLPAGIGNLAGQIPESVLPQYLRSEWSSAQFRIPLKSFGASSRHYSAPSTANDGGMYSTGTASGAPVGTEKSTEGAWAQMRSRISDIRKGEASVDEKIFLCWIVEGTSSSDPPSPMATKGSRQGGQQSRADKGRARPPPSSADATGHVSDALPADCDPRDRFRLIAVTTSGGWYKLAVTLPRTGAGGEVSGSTVLDMYRSDASSQSKRSGSDSASALKCRLVEFRPMVALLDGWSTS</sequence>
<dbReference type="InterPro" id="IPR036322">
    <property type="entry name" value="WD40_repeat_dom_sf"/>
</dbReference>